<dbReference type="SUPFAM" id="SSF52540">
    <property type="entry name" value="P-loop containing nucleoside triphosphate hydrolases"/>
    <property type="match status" value="1"/>
</dbReference>
<evidence type="ECO:0000256" key="4">
    <source>
        <dbReference type="ARBA" id="ARBA00022664"/>
    </source>
</evidence>
<keyword evidence="6 8" id="KW-0067">ATP-binding</keyword>
<keyword evidence="7 8" id="KW-0539">Nucleus</keyword>
<dbReference type="AlphaFoldDB" id="M5G4M1"/>
<feature type="domain" description="Clp1 N-terminal" evidence="10">
    <location>
        <begin position="10"/>
        <end position="98"/>
    </location>
</feature>
<protein>
    <recommendedName>
        <fullName evidence="3">Polynucleotide 5'-hydroxyl-kinase GRC3</fullName>
    </recommendedName>
    <alternativeName>
        <fullName evidence="2">Polynucleotide 5'-hydroxyl-kinase grc3</fullName>
    </alternativeName>
</protein>
<dbReference type="FunFam" id="2.60.120.1030:FF:000001">
    <property type="entry name" value="Protein CLP1 homolog 5"/>
    <property type="match status" value="1"/>
</dbReference>
<dbReference type="Pfam" id="PF16573">
    <property type="entry name" value="CLP1_N"/>
    <property type="match status" value="1"/>
</dbReference>
<sequence>MAPESREFALSPQNEFRFELDPGETLSLKLLTGRAELYGAELPQERTYTFASEYKGAVFTWHGCTLEMRHASTEYVAEETPMVSYLNCHIASEQMRVRSSIARRHGIGNQTQAPRVLMLGAENSGKTTLCKILLNYALRAGQSWSPLIINLDPLDGAWTVPGTLSASHFTSPVVVTSADNPFGTTATSAPGSLSFAGLLPLVFWFGHIDPKHNLDYMRRLISALGAKVDQHYQDYPEFSASGIFIDTPAAFANPNQSPGQSIEKYALIGACVELFRVNTIIVMGNEKLTVEMQKRFADSRHGVSVVKVPRSGGVVDIDAACRRRSVARQLRGYFYGARHALRGEREEDSDFDPEATLAPTSSVVSFDGLHIYRIGEESLAPSSALPIGAPRAISTTQPIVVDPSSPMHQSRLLNGVLALLGPSALSVVQNDLSQLLECSVAGFLVITAIDQDQRTMTVLAPSAASVEGRIAILGSIEWVEG</sequence>
<gene>
    <name evidence="8" type="primary">CLP1</name>
    <name evidence="12" type="ORF">DACRYDRAFT_89724</name>
</gene>
<evidence type="ECO:0000256" key="7">
    <source>
        <dbReference type="ARBA" id="ARBA00023242"/>
    </source>
</evidence>
<dbReference type="HAMAP" id="MF_03035">
    <property type="entry name" value="Clp1"/>
    <property type="match status" value="1"/>
</dbReference>
<dbReference type="STRING" id="1858805.M5G4M1"/>
<keyword evidence="5 8" id="KW-0547">Nucleotide-binding</keyword>
<evidence type="ECO:0000313" key="13">
    <source>
        <dbReference type="Proteomes" id="UP000030653"/>
    </source>
</evidence>
<dbReference type="PANTHER" id="PTHR12755">
    <property type="entry name" value="CLEAVAGE/POLYADENYLATION FACTOR IA SUBUNIT CLP1P"/>
    <property type="match status" value="1"/>
</dbReference>
<dbReference type="Gene3D" id="2.60.120.1030">
    <property type="entry name" value="Clp1, DNA binding domain"/>
    <property type="match status" value="1"/>
</dbReference>
<feature type="binding site" evidence="8">
    <location>
        <begin position="123"/>
        <end position="128"/>
    </location>
    <ligand>
        <name>ATP</name>
        <dbReference type="ChEBI" id="CHEBI:30616"/>
    </ligand>
</feature>
<evidence type="ECO:0000259" key="9">
    <source>
        <dbReference type="Pfam" id="PF06807"/>
    </source>
</evidence>
<evidence type="ECO:0000256" key="6">
    <source>
        <dbReference type="ARBA" id="ARBA00022840"/>
    </source>
</evidence>
<name>M5G4M1_DACPD</name>
<dbReference type="InterPro" id="IPR038238">
    <property type="entry name" value="Clp1_C_sf"/>
</dbReference>
<keyword evidence="4 8" id="KW-0507">mRNA processing</keyword>
<organism evidence="12 13">
    <name type="scientific">Dacryopinax primogenitus (strain DJM 731)</name>
    <name type="common">Brown rot fungus</name>
    <dbReference type="NCBI Taxonomy" id="1858805"/>
    <lineage>
        <taxon>Eukaryota</taxon>
        <taxon>Fungi</taxon>
        <taxon>Dikarya</taxon>
        <taxon>Basidiomycota</taxon>
        <taxon>Agaricomycotina</taxon>
        <taxon>Dacrymycetes</taxon>
        <taxon>Dacrymycetales</taxon>
        <taxon>Dacrymycetaceae</taxon>
        <taxon>Dacryopinax</taxon>
    </lineage>
</organism>
<feature type="domain" description="Clp1 C-terminal" evidence="9">
    <location>
        <begin position="357"/>
        <end position="480"/>
    </location>
</feature>
<evidence type="ECO:0000256" key="3">
    <source>
        <dbReference type="ARBA" id="ARBA00019824"/>
    </source>
</evidence>
<feature type="binding site" evidence="8">
    <location>
        <position position="15"/>
    </location>
    <ligand>
        <name>ATP</name>
        <dbReference type="ChEBI" id="CHEBI:30616"/>
    </ligand>
</feature>
<dbReference type="Pfam" id="PF06807">
    <property type="entry name" value="Clp1"/>
    <property type="match status" value="1"/>
</dbReference>
<dbReference type="InterPro" id="IPR010655">
    <property type="entry name" value="Clp1_C"/>
</dbReference>
<feature type="domain" description="Clp1 P-loop" evidence="11">
    <location>
        <begin position="120"/>
        <end position="336"/>
    </location>
</feature>
<dbReference type="InterPro" id="IPR027417">
    <property type="entry name" value="P-loop_NTPase"/>
</dbReference>
<accession>M5G4M1</accession>
<dbReference type="Pfam" id="PF16575">
    <property type="entry name" value="CLP1_P"/>
    <property type="match status" value="1"/>
</dbReference>
<reference evidence="12 13" key="1">
    <citation type="journal article" date="2012" name="Science">
        <title>The Paleozoic origin of enzymatic lignin decomposition reconstructed from 31 fungal genomes.</title>
        <authorList>
            <person name="Floudas D."/>
            <person name="Binder M."/>
            <person name="Riley R."/>
            <person name="Barry K."/>
            <person name="Blanchette R.A."/>
            <person name="Henrissat B."/>
            <person name="Martinez A.T."/>
            <person name="Otillar R."/>
            <person name="Spatafora J.W."/>
            <person name="Yadav J.S."/>
            <person name="Aerts A."/>
            <person name="Benoit I."/>
            <person name="Boyd A."/>
            <person name="Carlson A."/>
            <person name="Copeland A."/>
            <person name="Coutinho P.M."/>
            <person name="de Vries R.P."/>
            <person name="Ferreira P."/>
            <person name="Findley K."/>
            <person name="Foster B."/>
            <person name="Gaskell J."/>
            <person name="Glotzer D."/>
            <person name="Gorecki P."/>
            <person name="Heitman J."/>
            <person name="Hesse C."/>
            <person name="Hori C."/>
            <person name="Igarashi K."/>
            <person name="Jurgens J.A."/>
            <person name="Kallen N."/>
            <person name="Kersten P."/>
            <person name="Kohler A."/>
            <person name="Kuees U."/>
            <person name="Kumar T.K.A."/>
            <person name="Kuo A."/>
            <person name="LaButti K."/>
            <person name="Larrondo L.F."/>
            <person name="Lindquist E."/>
            <person name="Ling A."/>
            <person name="Lombard V."/>
            <person name="Lucas S."/>
            <person name="Lundell T."/>
            <person name="Martin R."/>
            <person name="McLaughlin D.J."/>
            <person name="Morgenstern I."/>
            <person name="Morin E."/>
            <person name="Murat C."/>
            <person name="Nagy L.G."/>
            <person name="Nolan M."/>
            <person name="Ohm R.A."/>
            <person name="Patyshakuliyeva A."/>
            <person name="Rokas A."/>
            <person name="Ruiz-Duenas F.J."/>
            <person name="Sabat G."/>
            <person name="Salamov A."/>
            <person name="Samejima M."/>
            <person name="Schmutz J."/>
            <person name="Slot J.C."/>
            <person name="St John F."/>
            <person name="Stenlid J."/>
            <person name="Sun H."/>
            <person name="Sun S."/>
            <person name="Syed K."/>
            <person name="Tsang A."/>
            <person name="Wiebenga A."/>
            <person name="Young D."/>
            <person name="Pisabarro A."/>
            <person name="Eastwood D.C."/>
            <person name="Martin F."/>
            <person name="Cullen D."/>
            <person name="Grigoriev I.V."/>
            <person name="Hibbett D.S."/>
        </authorList>
    </citation>
    <scope>NUCLEOTIDE SEQUENCE [LARGE SCALE GENOMIC DNA]</scope>
    <source>
        <strain evidence="12 13">DJM-731 SS1</strain>
    </source>
</reference>
<dbReference type="InterPro" id="IPR045116">
    <property type="entry name" value="Clp1/Grc3"/>
</dbReference>
<keyword evidence="13" id="KW-1185">Reference proteome</keyword>
<comment type="subunit">
    <text evidence="8">Component of a pre-mRNA cleavage factor complex. Interacts directly with PCF11.</text>
</comment>
<feature type="binding site" evidence="8">
    <location>
        <position position="55"/>
    </location>
    <ligand>
        <name>ATP</name>
        <dbReference type="ChEBI" id="CHEBI:30616"/>
    </ligand>
</feature>
<dbReference type="Proteomes" id="UP000030653">
    <property type="component" value="Unassembled WGS sequence"/>
</dbReference>
<dbReference type="Gene3D" id="3.40.50.300">
    <property type="entry name" value="P-loop containing nucleotide triphosphate hydrolases"/>
    <property type="match status" value="1"/>
</dbReference>
<dbReference type="PANTHER" id="PTHR12755:SF6">
    <property type="entry name" value="POLYRIBONUCLEOTIDE 5'-HYDROXYL-KINASE CLP1"/>
    <property type="match status" value="1"/>
</dbReference>
<comment type="function">
    <text evidence="8">Required for endonucleolytic cleavage during polyadenylation-dependent pre-mRNA 3'-end formation.</text>
</comment>
<evidence type="ECO:0000313" key="12">
    <source>
        <dbReference type="EMBL" id="EJU00802.1"/>
    </source>
</evidence>
<dbReference type="InterPro" id="IPR038239">
    <property type="entry name" value="Clp1_N_sf"/>
</dbReference>
<dbReference type="GO" id="GO:0051731">
    <property type="term" value="F:polynucleotide 5'-hydroxyl-kinase activity"/>
    <property type="evidence" value="ECO:0007669"/>
    <property type="project" value="InterPro"/>
</dbReference>
<dbReference type="OrthoDB" id="258143at2759"/>
<dbReference type="InterPro" id="IPR028606">
    <property type="entry name" value="Clp1"/>
</dbReference>
<comment type="similarity">
    <text evidence="8">Belongs to the Clp1 family. Clp1 subfamily.</text>
</comment>
<dbReference type="HOGENOM" id="CLU_018195_3_1_1"/>
<evidence type="ECO:0000259" key="10">
    <source>
        <dbReference type="Pfam" id="PF16573"/>
    </source>
</evidence>
<proteinExistence type="inferred from homology"/>
<evidence type="ECO:0000256" key="1">
    <source>
        <dbReference type="ARBA" id="ARBA00004123"/>
    </source>
</evidence>
<dbReference type="GO" id="GO:0005524">
    <property type="term" value="F:ATP binding"/>
    <property type="evidence" value="ECO:0007669"/>
    <property type="project" value="UniProtKB-UniRule"/>
</dbReference>
<evidence type="ECO:0000256" key="8">
    <source>
        <dbReference type="HAMAP-Rule" id="MF_03035"/>
    </source>
</evidence>
<comment type="subcellular location">
    <subcellularLocation>
        <location evidence="1 8">Nucleus</location>
    </subcellularLocation>
</comment>
<dbReference type="InterPro" id="IPR032319">
    <property type="entry name" value="CLP1_P"/>
</dbReference>
<dbReference type="InterPro" id="IPR032324">
    <property type="entry name" value="Clp1_N"/>
</dbReference>
<dbReference type="GO" id="GO:0031124">
    <property type="term" value="P:mRNA 3'-end processing"/>
    <property type="evidence" value="ECO:0007669"/>
    <property type="project" value="UniProtKB-UniRule"/>
</dbReference>
<dbReference type="OMA" id="VQYVNCH"/>
<dbReference type="EMBL" id="JH795866">
    <property type="protein sequence ID" value="EJU00802.1"/>
    <property type="molecule type" value="Genomic_DNA"/>
</dbReference>
<evidence type="ECO:0000256" key="5">
    <source>
        <dbReference type="ARBA" id="ARBA00022741"/>
    </source>
</evidence>
<dbReference type="GO" id="GO:0005849">
    <property type="term" value="C:mRNA cleavage factor complex"/>
    <property type="evidence" value="ECO:0007669"/>
    <property type="project" value="UniProtKB-UniRule"/>
</dbReference>
<evidence type="ECO:0000256" key="2">
    <source>
        <dbReference type="ARBA" id="ARBA00018706"/>
    </source>
</evidence>
<dbReference type="GO" id="GO:0006388">
    <property type="term" value="P:tRNA splicing, via endonucleolytic cleavage and ligation"/>
    <property type="evidence" value="ECO:0007669"/>
    <property type="project" value="TreeGrafter"/>
</dbReference>
<dbReference type="Gene3D" id="2.40.30.330">
    <property type="entry name" value="Pre-mRNA cleavage complex subunit Clp1, C-terminal domain"/>
    <property type="match status" value="1"/>
</dbReference>
<evidence type="ECO:0000259" key="11">
    <source>
        <dbReference type="Pfam" id="PF16575"/>
    </source>
</evidence>